<dbReference type="KEGG" id="nhy:JQS43_03390"/>
<keyword evidence="2" id="KW-1185">Reference proteome</keyword>
<evidence type="ECO:0008006" key="3">
    <source>
        <dbReference type="Google" id="ProtNLM"/>
    </source>
</evidence>
<dbReference type="RefSeq" id="WP_239677600.1">
    <property type="nucleotide sequence ID" value="NZ_CP070499.1"/>
</dbReference>
<accession>A0A895YCA3</accession>
<evidence type="ECO:0000313" key="1">
    <source>
        <dbReference type="EMBL" id="QSB15417.1"/>
    </source>
</evidence>
<organism evidence="1 2">
    <name type="scientific">Natronosporangium hydrolyticum</name>
    <dbReference type="NCBI Taxonomy" id="2811111"/>
    <lineage>
        <taxon>Bacteria</taxon>
        <taxon>Bacillati</taxon>
        <taxon>Actinomycetota</taxon>
        <taxon>Actinomycetes</taxon>
        <taxon>Micromonosporales</taxon>
        <taxon>Micromonosporaceae</taxon>
        <taxon>Natronosporangium</taxon>
    </lineage>
</organism>
<dbReference type="EMBL" id="CP070499">
    <property type="protein sequence ID" value="QSB15417.1"/>
    <property type="molecule type" value="Genomic_DNA"/>
</dbReference>
<dbReference type="AlphaFoldDB" id="A0A895YCA3"/>
<name>A0A895YCA3_9ACTN</name>
<protein>
    <recommendedName>
        <fullName evidence="3">Asp23/Gls24 family envelope stress response protein</fullName>
    </recommendedName>
</protein>
<proteinExistence type="predicted"/>
<dbReference type="Proteomes" id="UP000662857">
    <property type="component" value="Chromosome"/>
</dbReference>
<evidence type="ECO:0000313" key="2">
    <source>
        <dbReference type="Proteomes" id="UP000662857"/>
    </source>
</evidence>
<sequence length="117" mass="12068">MIPTGATTANWPELAEPPQLADQIAEAAVACPAVARLAAGPVATYLPGRTVPGVAIREDAVLVSVVAWYGTPVAEVAEQVRVAVHPLAPLRRIDVSIDDLAVPPGAGQVGSLTTTRW</sequence>
<reference evidence="1" key="1">
    <citation type="submission" date="2021-02" db="EMBL/GenBank/DDBJ databases">
        <title>Natrosporangium hydrolyticum gen. nov., sp. nov, a haloalkaliphilic actinobacterium from a soda solonchak soil.</title>
        <authorList>
            <person name="Sorokin D.Y."/>
            <person name="Khijniak T.V."/>
            <person name="Zakharycheva A.P."/>
            <person name="Boueva O.V."/>
            <person name="Ariskina E.V."/>
            <person name="Hahnke R.L."/>
            <person name="Bunk B."/>
            <person name="Sproer C."/>
            <person name="Schumann P."/>
            <person name="Evtushenko L.I."/>
            <person name="Kublanov I.V."/>
        </authorList>
    </citation>
    <scope>NUCLEOTIDE SEQUENCE</scope>
    <source>
        <strain evidence="1">DSM 106523</strain>
    </source>
</reference>
<gene>
    <name evidence="1" type="ORF">JQS43_03390</name>
</gene>